<gene>
    <name evidence="1" type="ORF">F8153_05325</name>
</gene>
<proteinExistence type="predicted"/>
<protein>
    <submittedName>
        <fullName evidence="1">DUF3795 domain-containing protein</fullName>
    </submittedName>
</protein>
<sequence length="104" mass="12228">MKEYNGFIPPCGIYCGQCPNFLRTNNPCLGAEQHCKVRKCKGIYGCCKEKRGHNYCFQCSVFPCNRLKKFSESWMKLGQDLVLNQQELKELGEKRWLEKWNRKA</sequence>
<dbReference type="OrthoDB" id="166000at2"/>
<dbReference type="Proteomes" id="UP000465601">
    <property type="component" value="Unassembled WGS sequence"/>
</dbReference>
<reference evidence="1 2" key="1">
    <citation type="submission" date="2019-10" db="EMBL/GenBank/DDBJ databases">
        <title>Alkaliphilus serpentinus sp. nov. and Alkaliphilus pronyensis sp. nov., two novel anaerobic alkaliphilic species isolated from the serpentinized-hosted hydrothermal field of the Prony Bay (New Caledonia).</title>
        <authorList>
            <person name="Postec A."/>
        </authorList>
    </citation>
    <scope>NUCLEOTIDE SEQUENCE [LARGE SCALE GENOMIC DNA]</scope>
    <source>
        <strain evidence="1 2">LacT</strain>
    </source>
</reference>
<organism evidence="1 2">
    <name type="scientific">Alkaliphilus serpentinus</name>
    <dbReference type="NCBI Taxonomy" id="1482731"/>
    <lineage>
        <taxon>Bacteria</taxon>
        <taxon>Bacillati</taxon>
        <taxon>Bacillota</taxon>
        <taxon>Clostridia</taxon>
        <taxon>Peptostreptococcales</taxon>
        <taxon>Natronincolaceae</taxon>
        <taxon>Alkaliphilus</taxon>
    </lineage>
</organism>
<dbReference type="AlphaFoldDB" id="A0A833HR85"/>
<dbReference type="EMBL" id="WBZB01000013">
    <property type="protein sequence ID" value="KAB3531596.1"/>
    <property type="molecule type" value="Genomic_DNA"/>
</dbReference>
<keyword evidence="2" id="KW-1185">Reference proteome</keyword>
<dbReference type="RefSeq" id="WP_151865324.1">
    <property type="nucleotide sequence ID" value="NZ_WBZB01000013.1"/>
</dbReference>
<evidence type="ECO:0000313" key="1">
    <source>
        <dbReference type="EMBL" id="KAB3531596.1"/>
    </source>
</evidence>
<evidence type="ECO:0000313" key="2">
    <source>
        <dbReference type="Proteomes" id="UP000465601"/>
    </source>
</evidence>
<name>A0A833HR85_9FIRM</name>
<accession>A0A833HR85</accession>
<comment type="caution">
    <text evidence="1">The sequence shown here is derived from an EMBL/GenBank/DDBJ whole genome shotgun (WGS) entry which is preliminary data.</text>
</comment>